<evidence type="ECO:0000313" key="2">
    <source>
        <dbReference type="EMBL" id="RCI01813.1"/>
    </source>
</evidence>
<keyword evidence="3" id="KW-1185">Reference proteome</keyword>
<sequence>MKQDRSASPYEGLSSLFTPPASENSHDDDYTMKDKRRDSIVVGNEINMLIETDHAKNAIDLLKEAMAHLESDKEDPERISIVYSRILKSLCDPTISSLINEGPDIYSSILWRLFTRKETHIAVVNTLMDEGHVSLALQVMYTLIRQDWDTDCYRIALLLHLMQRPRQIREAEGLLLDYGKPYLEMIDNNKVIKVDMPLMSQVTDSDKEQLWMLYQVGSSTDKEWDRRQSLYEAQKKEYTDRLRERKRRMSWTFQDWAVEQLLHKESEREFVDQSLIQLDNSMIYSGARHQQYEYAWKVYLAMQTSLDEVTPCLVMHLCWMAFEQTPEDKVTQRREWETRAWSVYSRFMCSEYLHPEAPETPGFLHDLLMITTHSPEREARLTKVMSVYHLLDRLSLGSLLSDERVLEPILCSILYECSQVPINEMCRIAFNIWHKKWEFDPSTQQSVIWGLALLCLTCGDKEKFKQLLEKIKQPLSSIMAPVQAFHDDYLCNDKDCYFNDYMFQRIKYTDRTVISTVDQYGLDQHRLTNINEPEAMHIVTAALEGLTKKDSIQREMYYSEKKANVILRHCLLT</sequence>
<feature type="non-terminal residue" evidence="2">
    <location>
        <position position="573"/>
    </location>
</feature>
<gene>
    <name evidence="2" type="ORF">CU098_010618</name>
</gene>
<protein>
    <submittedName>
        <fullName evidence="2">Uncharacterized protein</fullName>
    </submittedName>
</protein>
<dbReference type="EMBL" id="PJQM01001655">
    <property type="protein sequence ID" value="RCI01813.1"/>
    <property type="molecule type" value="Genomic_DNA"/>
</dbReference>
<proteinExistence type="predicted"/>
<dbReference type="OrthoDB" id="2137681at2759"/>
<feature type="region of interest" description="Disordered" evidence="1">
    <location>
        <begin position="1"/>
        <end position="33"/>
    </location>
</feature>
<evidence type="ECO:0000313" key="3">
    <source>
        <dbReference type="Proteomes" id="UP000253551"/>
    </source>
</evidence>
<evidence type="ECO:0000256" key="1">
    <source>
        <dbReference type="SAM" id="MobiDB-lite"/>
    </source>
</evidence>
<reference evidence="2 3" key="1">
    <citation type="journal article" date="2018" name="G3 (Bethesda)">
        <title>Phylogenetic and Phylogenomic Definition of Rhizopus Species.</title>
        <authorList>
            <person name="Gryganskyi A.P."/>
            <person name="Golan J."/>
            <person name="Dolatabadi S."/>
            <person name="Mondo S."/>
            <person name="Robb S."/>
            <person name="Idnurm A."/>
            <person name="Muszewska A."/>
            <person name="Steczkiewicz K."/>
            <person name="Masonjones S."/>
            <person name="Liao H.L."/>
            <person name="Gajdeczka M.T."/>
            <person name="Anike F."/>
            <person name="Vuek A."/>
            <person name="Anishchenko I.M."/>
            <person name="Voigt K."/>
            <person name="de Hoog G.S."/>
            <person name="Smith M.E."/>
            <person name="Heitman J."/>
            <person name="Vilgalys R."/>
            <person name="Stajich J.E."/>
        </authorList>
    </citation>
    <scope>NUCLEOTIDE SEQUENCE [LARGE SCALE GENOMIC DNA]</scope>
    <source>
        <strain evidence="2 3">LSU 92-RS-03</strain>
    </source>
</reference>
<organism evidence="2 3">
    <name type="scientific">Rhizopus stolonifer</name>
    <name type="common">Rhizopus nigricans</name>
    <dbReference type="NCBI Taxonomy" id="4846"/>
    <lineage>
        <taxon>Eukaryota</taxon>
        <taxon>Fungi</taxon>
        <taxon>Fungi incertae sedis</taxon>
        <taxon>Mucoromycota</taxon>
        <taxon>Mucoromycotina</taxon>
        <taxon>Mucoromycetes</taxon>
        <taxon>Mucorales</taxon>
        <taxon>Mucorineae</taxon>
        <taxon>Rhizopodaceae</taxon>
        <taxon>Rhizopus</taxon>
    </lineage>
</organism>
<dbReference type="AlphaFoldDB" id="A0A367KHV5"/>
<dbReference type="STRING" id="4846.A0A367KHV5"/>
<accession>A0A367KHV5</accession>
<name>A0A367KHV5_RHIST</name>
<feature type="compositionally biased region" description="Basic and acidic residues" evidence="1">
    <location>
        <begin position="24"/>
        <end position="33"/>
    </location>
</feature>
<dbReference type="Proteomes" id="UP000253551">
    <property type="component" value="Unassembled WGS sequence"/>
</dbReference>
<comment type="caution">
    <text evidence="2">The sequence shown here is derived from an EMBL/GenBank/DDBJ whole genome shotgun (WGS) entry which is preliminary data.</text>
</comment>